<comment type="caution">
    <text evidence="2">The sequence shown here is derived from an EMBL/GenBank/DDBJ whole genome shotgun (WGS) entry which is preliminary data.</text>
</comment>
<evidence type="ECO:0000313" key="3">
    <source>
        <dbReference type="Proteomes" id="UP001141619"/>
    </source>
</evidence>
<proteinExistence type="predicted"/>
<dbReference type="EMBL" id="JANWOI010000001">
    <property type="protein sequence ID" value="MDA5192874.1"/>
    <property type="molecule type" value="Genomic_DNA"/>
</dbReference>
<dbReference type="InterPro" id="IPR045510">
    <property type="entry name" value="DUF6481"/>
</dbReference>
<reference evidence="2" key="1">
    <citation type="submission" date="2022-08" db="EMBL/GenBank/DDBJ databases">
        <authorList>
            <person name="Vandamme P."/>
            <person name="Hettiarachchi A."/>
            <person name="Peeters C."/>
            <person name="Cnockaert M."/>
            <person name="Carlier A."/>
        </authorList>
    </citation>
    <scope>NUCLEOTIDE SEQUENCE</scope>
    <source>
        <strain evidence="2">LMG 31809</strain>
    </source>
</reference>
<feature type="region of interest" description="Disordered" evidence="1">
    <location>
        <begin position="77"/>
        <end position="113"/>
    </location>
</feature>
<keyword evidence="3" id="KW-1185">Reference proteome</keyword>
<dbReference type="RefSeq" id="WP_274942575.1">
    <property type="nucleotide sequence ID" value="NZ_JANWOI010000001.1"/>
</dbReference>
<evidence type="ECO:0000313" key="2">
    <source>
        <dbReference type="EMBL" id="MDA5192874.1"/>
    </source>
</evidence>
<feature type="compositionally biased region" description="Basic and acidic residues" evidence="1">
    <location>
        <begin position="92"/>
        <end position="103"/>
    </location>
</feature>
<sequence length="113" mass="12113">MTSYKDPSFQERAALAQQARLKAVALLRAKPPVDEATLAAQSAARLVREKAEAEARLAKLAAREQAKADKLAQKLARAASAGTTSGAPVLSEAEKKLARDARYVSRKNRQAAK</sequence>
<accession>A0A9X3Z6F4</accession>
<dbReference type="Pfam" id="PF20089">
    <property type="entry name" value="DUF6481"/>
    <property type="match status" value="1"/>
</dbReference>
<dbReference type="Proteomes" id="UP001141619">
    <property type="component" value="Unassembled WGS sequence"/>
</dbReference>
<protein>
    <submittedName>
        <fullName evidence="2">DUF6481 family protein</fullName>
    </submittedName>
</protein>
<dbReference type="AlphaFoldDB" id="A0A9X3Z6F4"/>
<organism evidence="2 3">
    <name type="scientific">Govanella unica</name>
    <dbReference type="NCBI Taxonomy" id="2975056"/>
    <lineage>
        <taxon>Bacteria</taxon>
        <taxon>Pseudomonadati</taxon>
        <taxon>Pseudomonadota</taxon>
        <taxon>Alphaproteobacteria</taxon>
        <taxon>Emcibacterales</taxon>
        <taxon>Govanellaceae</taxon>
        <taxon>Govanella</taxon>
    </lineage>
</organism>
<name>A0A9X3Z6F4_9PROT</name>
<feature type="compositionally biased region" description="Low complexity" evidence="1">
    <location>
        <begin position="77"/>
        <end position="87"/>
    </location>
</feature>
<reference evidence="2" key="2">
    <citation type="journal article" date="2023" name="Syst. Appl. Microbiol.">
        <title>Govania unica gen. nov., sp. nov., a rare biosphere bacterium that represents a novel family in the class Alphaproteobacteria.</title>
        <authorList>
            <person name="Vandamme P."/>
            <person name="Peeters C."/>
            <person name="Hettiarachchi A."/>
            <person name="Cnockaert M."/>
            <person name="Carlier A."/>
        </authorList>
    </citation>
    <scope>NUCLEOTIDE SEQUENCE</scope>
    <source>
        <strain evidence="2">LMG 31809</strain>
    </source>
</reference>
<evidence type="ECO:0000256" key="1">
    <source>
        <dbReference type="SAM" id="MobiDB-lite"/>
    </source>
</evidence>
<feature type="compositionally biased region" description="Basic residues" evidence="1">
    <location>
        <begin position="104"/>
        <end position="113"/>
    </location>
</feature>
<gene>
    <name evidence="2" type="ORF">NYP16_02735</name>
</gene>